<feature type="domain" description="PKS/mFAS DH" evidence="4">
    <location>
        <begin position="11"/>
        <end position="330"/>
    </location>
</feature>
<dbReference type="Proteomes" id="UP000799537">
    <property type="component" value="Unassembled WGS sequence"/>
</dbReference>
<organism evidence="5 6">
    <name type="scientific">Zasmidium cellare ATCC 36951</name>
    <dbReference type="NCBI Taxonomy" id="1080233"/>
    <lineage>
        <taxon>Eukaryota</taxon>
        <taxon>Fungi</taxon>
        <taxon>Dikarya</taxon>
        <taxon>Ascomycota</taxon>
        <taxon>Pezizomycotina</taxon>
        <taxon>Dothideomycetes</taxon>
        <taxon>Dothideomycetidae</taxon>
        <taxon>Mycosphaerellales</taxon>
        <taxon>Mycosphaerellaceae</taxon>
        <taxon>Zasmidium</taxon>
    </lineage>
</organism>
<reference evidence="5" key="1">
    <citation type="journal article" date="2020" name="Stud. Mycol.">
        <title>101 Dothideomycetes genomes: a test case for predicting lifestyles and emergence of pathogens.</title>
        <authorList>
            <person name="Haridas S."/>
            <person name="Albert R."/>
            <person name="Binder M."/>
            <person name="Bloem J."/>
            <person name="Labutti K."/>
            <person name="Salamov A."/>
            <person name="Andreopoulos B."/>
            <person name="Baker S."/>
            <person name="Barry K."/>
            <person name="Bills G."/>
            <person name="Bluhm B."/>
            <person name="Cannon C."/>
            <person name="Castanera R."/>
            <person name="Culley D."/>
            <person name="Daum C."/>
            <person name="Ezra D."/>
            <person name="Gonzalez J."/>
            <person name="Henrissat B."/>
            <person name="Kuo A."/>
            <person name="Liang C."/>
            <person name="Lipzen A."/>
            <person name="Lutzoni F."/>
            <person name="Magnuson J."/>
            <person name="Mondo S."/>
            <person name="Nolan M."/>
            <person name="Ohm R."/>
            <person name="Pangilinan J."/>
            <person name="Park H.-J."/>
            <person name="Ramirez L."/>
            <person name="Alfaro M."/>
            <person name="Sun H."/>
            <person name="Tritt A."/>
            <person name="Yoshinaga Y."/>
            <person name="Zwiers L.-H."/>
            <person name="Turgeon B."/>
            <person name="Goodwin S."/>
            <person name="Spatafora J."/>
            <person name="Crous P."/>
            <person name="Grigoriev I."/>
        </authorList>
    </citation>
    <scope>NUCLEOTIDE SEQUENCE</scope>
    <source>
        <strain evidence="5">ATCC 36951</strain>
    </source>
</reference>
<gene>
    <name evidence="5" type="ORF">M409DRAFT_27049</name>
</gene>
<evidence type="ECO:0000256" key="2">
    <source>
        <dbReference type="ARBA" id="ARBA00022553"/>
    </source>
</evidence>
<evidence type="ECO:0000256" key="3">
    <source>
        <dbReference type="PROSITE-ProRule" id="PRU01363"/>
    </source>
</evidence>
<feature type="region of interest" description="N-terminal hotdog fold" evidence="3">
    <location>
        <begin position="11"/>
        <end position="158"/>
    </location>
</feature>
<dbReference type="RefSeq" id="XP_033663313.1">
    <property type="nucleotide sequence ID" value="XM_033808399.1"/>
</dbReference>
<protein>
    <recommendedName>
        <fullName evidence="4">PKS/mFAS DH domain-containing protein</fullName>
    </recommendedName>
</protein>
<evidence type="ECO:0000256" key="1">
    <source>
        <dbReference type="ARBA" id="ARBA00022450"/>
    </source>
</evidence>
<dbReference type="NCBIfam" id="TIGR04532">
    <property type="entry name" value="PT_fungal_PKS"/>
    <property type="match status" value="1"/>
</dbReference>
<feature type="active site" description="Proton acceptor; for dehydratase activity" evidence="3">
    <location>
        <position position="44"/>
    </location>
</feature>
<dbReference type="InterPro" id="IPR030918">
    <property type="entry name" value="PT_fungal_PKS"/>
</dbReference>
<feature type="active site" description="Proton donor; for dehydratase activity" evidence="3">
    <location>
        <position position="239"/>
    </location>
</feature>
<keyword evidence="1" id="KW-0596">Phosphopantetheine</keyword>
<evidence type="ECO:0000313" key="6">
    <source>
        <dbReference type="Proteomes" id="UP000799537"/>
    </source>
</evidence>
<dbReference type="InterPro" id="IPR042104">
    <property type="entry name" value="PKS_dehydratase_sf"/>
</dbReference>
<dbReference type="PROSITE" id="PS52019">
    <property type="entry name" value="PKS_MFAS_DH"/>
    <property type="match status" value="1"/>
</dbReference>
<evidence type="ECO:0000259" key="4">
    <source>
        <dbReference type="PROSITE" id="PS52019"/>
    </source>
</evidence>
<dbReference type="InterPro" id="IPR049900">
    <property type="entry name" value="PKS_mFAS_DH"/>
</dbReference>
<accession>A0A6A6C5P5</accession>
<feature type="region of interest" description="C-terminal hotdog fold" evidence="3">
    <location>
        <begin position="180"/>
        <end position="330"/>
    </location>
</feature>
<dbReference type="GeneID" id="54561671"/>
<keyword evidence="6" id="KW-1185">Reference proteome</keyword>
<dbReference type="EMBL" id="ML993613">
    <property type="protein sequence ID" value="KAF2162424.1"/>
    <property type="molecule type" value="Genomic_DNA"/>
</dbReference>
<dbReference type="AlphaFoldDB" id="A0A6A6C5P5"/>
<dbReference type="Gene3D" id="3.10.129.110">
    <property type="entry name" value="Polyketide synthase dehydratase"/>
    <property type="match status" value="1"/>
</dbReference>
<dbReference type="OrthoDB" id="3647642at2759"/>
<sequence length="338" mass="37609">MTTTRLSPSCQQIISSDISSLQNGSITIRSCMDDPDLAPTITNHRCNSVVLTPSGLYTDMAITVASHIWHHHRGANAPLPGLNVHNLEVHKPLIVKDPTQMSTLWLEMTTTLSLPPNTHEDITSTTLHCVFHSISPSGTKLQQNGHCNVSFEWYYGWLSEWSLQYNHVTSRIAALRSNPHSQTVNRAKAYKLFESFVQYSGKYQNMSSCAFDAATLEATSTLEFLAQPESDFCGPYYHDGSCHVSGFVCNAVEQNKESNAFISNGVTAMKLSPLFDPSKEGTEISNYVQMSPLPNDKTVLQGDVYVLQDGQIVGMWEGVRFKKIPRRVLNVFLPPPKK</sequence>
<keyword evidence="2" id="KW-0597">Phosphoprotein</keyword>
<name>A0A6A6C5P5_ZASCE</name>
<proteinExistence type="predicted"/>
<evidence type="ECO:0000313" key="5">
    <source>
        <dbReference type="EMBL" id="KAF2162424.1"/>
    </source>
</evidence>